<feature type="region of interest" description="Disordered" evidence="1">
    <location>
        <begin position="548"/>
        <end position="579"/>
    </location>
</feature>
<feature type="compositionally biased region" description="Acidic residues" evidence="1">
    <location>
        <begin position="789"/>
        <end position="799"/>
    </location>
</feature>
<organism evidence="2 3">
    <name type="scientific">Paraphaeosphaeria minitans</name>
    <dbReference type="NCBI Taxonomy" id="565426"/>
    <lineage>
        <taxon>Eukaryota</taxon>
        <taxon>Fungi</taxon>
        <taxon>Dikarya</taxon>
        <taxon>Ascomycota</taxon>
        <taxon>Pezizomycotina</taxon>
        <taxon>Dothideomycetes</taxon>
        <taxon>Pleosporomycetidae</taxon>
        <taxon>Pleosporales</taxon>
        <taxon>Massarineae</taxon>
        <taxon>Didymosphaeriaceae</taxon>
        <taxon>Paraphaeosphaeria</taxon>
    </lineage>
</organism>
<evidence type="ECO:0000313" key="2">
    <source>
        <dbReference type="EMBL" id="KAF9737162.1"/>
    </source>
</evidence>
<sequence length="799" mass="87504">MEPSQEGLEDYFGQQPGHLQIEYNAATNNNISGTGNPYVVFNDMVLSTTVELSDTQKAALKDHFNSTTWPKSFLSIENARDALVQMGRAWPAEDDAVLMSLPELLGIPILSEDAFSTIDNALFPSRFAWECMDRRTHLAIMEGDGVQVKPKFNGTATIQLEGLGFNGEGILDELIRIRGLLIARNGSLAELQEHSTRKDTGHKQMTTNDMLKARDEFNLNGWPGRFRDLQSFAASDAHSATTLSDAEADTLYAMTTSITGIAWDSLHAVFFPGVSDHDWKLKASNIYARRRWAAKDVDELKLAYEKDELEQFATSHGRSLGQVKRKAQSTFVREPNQSAGDTPSGSKWRVQSQKASYLVKPRQKRARTGYQLPLDAPTEEATADTLPQTTEEDAAYPATHQPGGIASYQSVVTDELIYNNEGYYPCDAYNIVRLRLRNLPFEAISQLAFKATYTTAQIRRIHDRIYPNLRGTILATPWPNFDKVFKENYARYLVYRGTGAAQCQPHLPRQEGTDRASTFLGSHATHRGMASLQGGQSGRDSLQLDVSHISGSASQKRDRSGGFIAGQTPSAPGHGTPMISSGALDLGSIYTNPQSFNSPSSSFQSAQMTGSQLPVSSQIGATLYDAFPKDYITQSSEPAHAFADPQLDQSTFADRGLFGAPQLSNQSLEDYMGAPGFSMPTNTDWSSTGLNPAPNTDGSLRQELTDFRNLASMGTGAQPTSSAPTATPAFSQGPMNRGQFASANLPTWAYDMAPQPSDSENFSYISQGLAELVQSADARAVQPDSANNVEDEDPITYRY</sequence>
<dbReference type="OrthoDB" id="10513225at2759"/>
<feature type="compositionally biased region" description="Polar residues" evidence="1">
    <location>
        <begin position="715"/>
        <end position="738"/>
    </location>
</feature>
<evidence type="ECO:0000313" key="3">
    <source>
        <dbReference type="Proteomes" id="UP000756921"/>
    </source>
</evidence>
<feature type="region of interest" description="Disordered" evidence="1">
    <location>
        <begin position="777"/>
        <end position="799"/>
    </location>
</feature>
<feature type="compositionally biased region" description="Polar residues" evidence="1">
    <location>
        <begin position="328"/>
        <end position="350"/>
    </location>
</feature>
<dbReference type="Proteomes" id="UP000756921">
    <property type="component" value="Unassembled WGS sequence"/>
</dbReference>
<gene>
    <name evidence="2" type="ORF">PMIN01_04941</name>
</gene>
<evidence type="ECO:0000256" key="1">
    <source>
        <dbReference type="SAM" id="MobiDB-lite"/>
    </source>
</evidence>
<feature type="region of interest" description="Disordered" evidence="1">
    <location>
        <begin position="324"/>
        <end position="350"/>
    </location>
</feature>
<protein>
    <submittedName>
        <fullName evidence="2">Uncharacterized protein</fullName>
    </submittedName>
</protein>
<dbReference type="AlphaFoldDB" id="A0A9P6GK06"/>
<name>A0A9P6GK06_9PLEO</name>
<proteinExistence type="predicted"/>
<reference evidence="2" key="1">
    <citation type="journal article" date="2020" name="Mol. Plant Microbe Interact.">
        <title>Genome Sequence of the Biocontrol Agent Coniothyrium minitans strain Conio (IMI 134523).</title>
        <authorList>
            <person name="Patel D."/>
            <person name="Shittu T.A."/>
            <person name="Baroncelli R."/>
            <person name="Muthumeenakshi S."/>
            <person name="Osborne T.H."/>
            <person name="Janganan T.K."/>
            <person name="Sreenivasaprasad S."/>
        </authorList>
    </citation>
    <scope>NUCLEOTIDE SEQUENCE</scope>
    <source>
        <strain evidence="2">Conio</strain>
    </source>
</reference>
<accession>A0A9P6GK06</accession>
<keyword evidence="3" id="KW-1185">Reference proteome</keyword>
<dbReference type="EMBL" id="WJXW01000004">
    <property type="protein sequence ID" value="KAF9737162.1"/>
    <property type="molecule type" value="Genomic_DNA"/>
</dbReference>
<feature type="region of interest" description="Disordered" evidence="1">
    <location>
        <begin position="714"/>
        <end position="738"/>
    </location>
</feature>
<comment type="caution">
    <text evidence="2">The sequence shown here is derived from an EMBL/GenBank/DDBJ whole genome shotgun (WGS) entry which is preliminary data.</text>
</comment>